<dbReference type="PANTHER" id="PTHR31984:SF12">
    <property type="entry name" value="THIOREDOXIN DOMAIN-CONTAINING PROTEIN"/>
    <property type="match status" value="1"/>
</dbReference>
<accession>A0A7C8ZQP6</accession>
<dbReference type="EMBL" id="GISG01158152">
    <property type="protein sequence ID" value="MBA4649054.1"/>
    <property type="molecule type" value="Transcribed_RNA"/>
</dbReference>
<organism evidence="2">
    <name type="scientific">Opuntia streptacantha</name>
    <name type="common">Prickly pear cactus</name>
    <name type="synonym">Opuntia cardona</name>
    <dbReference type="NCBI Taxonomy" id="393608"/>
    <lineage>
        <taxon>Eukaryota</taxon>
        <taxon>Viridiplantae</taxon>
        <taxon>Streptophyta</taxon>
        <taxon>Embryophyta</taxon>
        <taxon>Tracheophyta</taxon>
        <taxon>Spermatophyta</taxon>
        <taxon>Magnoliopsida</taxon>
        <taxon>eudicotyledons</taxon>
        <taxon>Gunneridae</taxon>
        <taxon>Pentapetalae</taxon>
        <taxon>Caryophyllales</taxon>
        <taxon>Cactineae</taxon>
        <taxon>Cactaceae</taxon>
        <taxon>Opuntioideae</taxon>
        <taxon>Opuntia</taxon>
    </lineage>
</organism>
<feature type="region of interest" description="Disordered" evidence="1">
    <location>
        <begin position="72"/>
        <end position="94"/>
    </location>
</feature>
<protein>
    <submittedName>
        <fullName evidence="2">Uncharacterized protein</fullName>
    </submittedName>
</protein>
<evidence type="ECO:0000256" key="1">
    <source>
        <dbReference type="SAM" id="MobiDB-lite"/>
    </source>
</evidence>
<reference evidence="2" key="2">
    <citation type="submission" date="2020-07" db="EMBL/GenBank/DDBJ databases">
        <authorList>
            <person name="Vera ALvarez R."/>
            <person name="Arias-Moreno D.M."/>
            <person name="Jimenez-Jacinto V."/>
            <person name="Jimenez-Bremont J.F."/>
            <person name="Swaminathan K."/>
            <person name="Moose S.P."/>
            <person name="Guerrero-Gonzalez M.L."/>
            <person name="Marino-Ramirez L."/>
            <person name="Landsman D."/>
            <person name="Rodriguez-Kessler M."/>
            <person name="Delgado-Sanchez P."/>
        </authorList>
    </citation>
    <scope>NUCLEOTIDE SEQUENCE</scope>
    <source>
        <tissue evidence="2">Cladode</tissue>
    </source>
</reference>
<sequence>MYFRTILTRKGRHSWGGLREVYPTLLLFPAESKTPIPYDGNMMVTDVIKFIADHGRNSHHLSREKGTLWVDEKERDDHDDQLRGESMSRGRKDPPLGKDWYFRAVDRNGESTNEVTFKLNAAPQKIAVGSFLIATEHLHGLNLFSEAKILIVSADHDMGFQGLIVNKPISWDSIKFEDANLAELLKEAPLSFGGPVIKEGLPFVSLTRNSLNDQHPQVLPGVYFLDPLATLYEIEKIKAGNQSAMNYWFFWGYSGWGWDQLFGEITGEAWNVHEGKPEDLQWP</sequence>
<name>A0A7C8ZQP6_OPUST</name>
<reference evidence="2" key="1">
    <citation type="journal article" date="2013" name="J. Plant Res.">
        <title>Effect of fungi and light on seed germination of three Opuntia species from semiarid lands of central Mexico.</title>
        <authorList>
            <person name="Delgado-Sanchez P."/>
            <person name="Jimenez-Bremont J.F."/>
            <person name="Guerrero-Gonzalez Mde L."/>
            <person name="Flores J."/>
        </authorList>
    </citation>
    <scope>NUCLEOTIDE SEQUENCE</scope>
    <source>
        <tissue evidence="2">Cladode</tissue>
    </source>
</reference>
<dbReference type="Gene3D" id="3.40.1740.10">
    <property type="entry name" value="VC0467-like"/>
    <property type="match status" value="1"/>
</dbReference>
<evidence type="ECO:0000313" key="2">
    <source>
        <dbReference type="EMBL" id="MBA4649054.1"/>
    </source>
</evidence>
<dbReference type="AlphaFoldDB" id="A0A7C8ZQP6"/>
<dbReference type="SUPFAM" id="SSF143456">
    <property type="entry name" value="VC0467-like"/>
    <property type="match status" value="1"/>
</dbReference>
<proteinExistence type="predicted"/>
<dbReference type="InterPro" id="IPR003774">
    <property type="entry name" value="AlgH-like"/>
</dbReference>
<dbReference type="PANTHER" id="PTHR31984">
    <property type="entry name" value="TRANSPORTER, PUTATIVE (DUF179)-RELATED"/>
    <property type="match status" value="1"/>
</dbReference>
<dbReference type="Pfam" id="PF02622">
    <property type="entry name" value="DUF179"/>
    <property type="match status" value="1"/>
</dbReference>